<dbReference type="EMBL" id="ADEQ01000003">
    <property type="protein sequence ID" value="EIK81008.1"/>
    <property type="molecule type" value="Genomic_DNA"/>
</dbReference>
<comment type="caution">
    <text evidence="1">The sequence shown here is derived from an EMBL/GenBank/DDBJ whole genome shotgun (WGS) entry which is preliminary data.</text>
</comment>
<name>I4LVL8_GARVA</name>
<protein>
    <submittedName>
        <fullName evidence="1">Uncharacterized protein</fullName>
    </submittedName>
</protein>
<proteinExistence type="predicted"/>
<sequence length="94" mass="11250">MARLLYLGVECVARFVLVRWNWSKRVFARKHTDFCPYTFSEKFKGHVPTCDMQIRRFDVRFKTRSEEISPKSHRLDIPICETKTIKTLQIASKR</sequence>
<dbReference type="Proteomes" id="UP000005936">
    <property type="component" value="Unassembled WGS sequence"/>
</dbReference>
<gene>
    <name evidence="1" type="ORF">CGSMWGv55152_01019</name>
</gene>
<accession>I4LVL8</accession>
<evidence type="ECO:0000313" key="2">
    <source>
        <dbReference type="Proteomes" id="UP000005936"/>
    </source>
</evidence>
<dbReference type="AlphaFoldDB" id="I4LVL8"/>
<organism evidence="1 2">
    <name type="scientific">Gardnerella vaginalis 55152</name>
    <dbReference type="NCBI Taxonomy" id="698955"/>
    <lineage>
        <taxon>Bacteria</taxon>
        <taxon>Bacillati</taxon>
        <taxon>Actinomycetota</taxon>
        <taxon>Actinomycetes</taxon>
        <taxon>Bifidobacteriales</taxon>
        <taxon>Bifidobacteriaceae</taxon>
        <taxon>Gardnerella</taxon>
    </lineage>
</organism>
<evidence type="ECO:0000313" key="1">
    <source>
        <dbReference type="EMBL" id="EIK81008.1"/>
    </source>
</evidence>
<reference evidence="1 2" key="1">
    <citation type="journal article" date="2012" name="J. Bacteriol.">
        <title>Comparative Genomic Analyses of 17 Clinical Isolates of Gardnerella vaginalis Provide Evidence of Multiple Genetically Isolated Clades Consistent with Subspeciation into Genovars.</title>
        <authorList>
            <person name="Ahmed A."/>
            <person name="Earl J."/>
            <person name="Retchless A."/>
            <person name="Hillier S."/>
            <person name="Rabe L."/>
            <person name="Cherpes T."/>
            <person name="Powell E."/>
            <person name="Janto B."/>
            <person name="Eutsey R."/>
            <person name="Hiller N.L."/>
            <person name="Boissy R."/>
            <person name="Dahlgreen M."/>
            <person name="Hall B."/>
            <person name="Costerton J."/>
            <person name="Post J.C."/>
            <person name="Hu F."/>
            <person name="Ehrlich G."/>
        </authorList>
    </citation>
    <scope>NUCLEOTIDE SEQUENCE [LARGE SCALE GENOMIC DNA]</scope>
    <source>
        <strain evidence="1 2">55152</strain>
    </source>
</reference>